<gene>
    <name evidence="11" type="ORF">K489DRAFT_406528</name>
</gene>
<dbReference type="OrthoDB" id="5835136at2759"/>
<feature type="domain" description="Mitochondrial outer membrane transport complex Sam37/metaxin N-terminal" evidence="8">
    <location>
        <begin position="27"/>
        <end position="145"/>
    </location>
</feature>
<dbReference type="InterPro" id="IPR033468">
    <property type="entry name" value="Metaxin_GST"/>
</dbReference>
<reference evidence="11" key="1">
    <citation type="submission" date="2020-01" db="EMBL/GenBank/DDBJ databases">
        <authorList>
            <consortium name="DOE Joint Genome Institute"/>
            <person name="Haridas S."/>
            <person name="Albert R."/>
            <person name="Binder M."/>
            <person name="Bloem J."/>
            <person name="Labutti K."/>
            <person name="Salamov A."/>
            <person name="Andreopoulos B."/>
            <person name="Baker S.E."/>
            <person name="Barry K."/>
            <person name="Bills G."/>
            <person name="Bluhm B.H."/>
            <person name="Cannon C."/>
            <person name="Castanera R."/>
            <person name="Culley D.E."/>
            <person name="Daum C."/>
            <person name="Ezra D."/>
            <person name="Gonzalez J.B."/>
            <person name="Henrissat B."/>
            <person name="Kuo A."/>
            <person name="Liang C."/>
            <person name="Lipzen A."/>
            <person name="Lutzoni F."/>
            <person name="Magnuson J."/>
            <person name="Mondo S."/>
            <person name="Nolan M."/>
            <person name="Ohm R."/>
            <person name="Pangilinan J."/>
            <person name="Park H.-J."/>
            <person name="Ramirez L."/>
            <person name="Alfaro M."/>
            <person name="Sun H."/>
            <person name="Tritt A."/>
            <person name="Yoshinaga Y."/>
            <person name="Zwiers L.-H."/>
            <person name="Turgeon B.G."/>
            <person name="Goodwin S.B."/>
            <person name="Spatafora J.W."/>
            <person name="Crous P.W."/>
            <person name="Grigoriev I.V."/>
        </authorList>
    </citation>
    <scope>NUCLEOTIDE SEQUENCE</scope>
    <source>
        <strain evidence="11">CBS 342.82</strain>
    </source>
</reference>
<proteinExistence type="predicted"/>
<name>A0A6J3MJ11_9PEZI</name>
<evidence type="ECO:0000256" key="5">
    <source>
        <dbReference type="ARBA" id="ARBA00023128"/>
    </source>
</evidence>
<accession>A0A6J3MJ11</accession>
<evidence type="ECO:0000313" key="11">
    <source>
        <dbReference type="RefSeq" id="XP_033464934.1"/>
    </source>
</evidence>
<keyword evidence="2" id="KW-0813">Transport</keyword>
<feature type="domain" description="Metaxin glutathione S-transferase" evidence="9">
    <location>
        <begin position="246"/>
        <end position="298"/>
    </location>
</feature>
<evidence type="ECO:0000256" key="7">
    <source>
        <dbReference type="SAM" id="MobiDB-lite"/>
    </source>
</evidence>
<dbReference type="RefSeq" id="XP_033464934.1">
    <property type="nucleotide sequence ID" value="XM_033607264.1"/>
</dbReference>
<reference evidence="11" key="3">
    <citation type="submission" date="2025-08" db="UniProtKB">
        <authorList>
            <consortium name="RefSeq"/>
        </authorList>
    </citation>
    <scope>IDENTIFICATION</scope>
    <source>
        <strain evidence="11">CBS 342.82</strain>
    </source>
</reference>
<evidence type="ECO:0000313" key="10">
    <source>
        <dbReference type="Proteomes" id="UP000504637"/>
    </source>
</evidence>
<dbReference type="PANTHER" id="PTHR12289">
    <property type="entry name" value="METAXIN RELATED"/>
    <property type="match status" value="1"/>
</dbReference>
<dbReference type="Proteomes" id="UP000504637">
    <property type="component" value="Unplaced"/>
</dbReference>
<dbReference type="AlphaFoldDB" id="A0A6J3MJ11"/>
<organism evidence="11">
    <name type="scientific">Dissoconium aciculare CBS 342.82</name>
    <dbReference type="NCBI Taxonomy" id="1314786"/>
    <lineage>
        <taxon>Eukaryota</taxon>
        <taxon>Fungi</taxon>
        <taxon>Dikarya</taxon>
        <taxon>Ascomycota</taxon>
        <taxon>Pezizomycotina</taxon>
        <taxon>Dothideomycetes</taxon>
        <taxon>Dothideomycetidae</taxon>
        <taxon>Mycosphaerellales</taxon>
        <taxon>Dissoconiaceae</taxon>
        <taxon>Dissoconium</taxon>
    </lineage>
</organism>
<evidence type="ECO:0000256" key="1">
    <source>
        <dbReference type="ARBA" id="ARBA00004294"/>
    </source>
</evidence>
<keyword evidence="3" id="KW-1000">Mitochondrion outer membrane</keyword>
<dbReference type="GO" id="GO:0007005">
    <property type="term" value="P:mitochondrion organization"/>
    <property type="evidence" value="ECO:0007669"/>
    <property type="project" value="TreeGrafter"/>
</dbReference>
<comment type="subcellular location">
    <subcellularLocation>
        <location evidence="1">Mitochondrion outer membrane</location>
    </subcellularLocation>
</comment>
<dbReference type="GeneID" id="54365064"/>
<evidence type="ECO:0000256" key="2">
    <source>
        <dbReference type="ARBA" id="ARBA00022448"/>
    </source>
</evidence>
<dbReference type="InterPro" id="IPR019564">
    <property type="entry name" value="Sam37/metaxin_N"/>
</dbReference>
<evidence type="ECO:0000256" key="3">
    <source>
        <dbReference type="ARBA" id="ARBA00022787"/>
    </source>
</evidence>
<keyword evidence="6" id="KW-0472">Membrane</keyword>
<sequence>MAFTDGMIMQLYILGPAFGLPSIDAECNAAVALLQLRVPESYTIIPTHHNATRLPYLVDGASRIWGFNNIARHLIDKRISPERSTLSAIQQADTIAATAFLETNANLLLDVSFYVSFENYRNATRPAFTRLLPWHTNYILPPQRRAAARARTAHLGIATTIDVDDVHGDLSDRPAGTETGGTSSGKETAFAEATRQRASLLLPKKDTLKGLLKKPEHAAVFKLNALADDVLAPLQDLLGGEGKDREECFLLDASEPHALDCLALGYLSLMLYPTLPHSWLADRLRARYPRLVAYTERLRQRLHLHAPAEEITALHQSGPSTIPTTSSSGLPFRAPESPTSIAQRLQEISSAILDSLPTPLHQFFPGSSTSTLHLQHAPAPPRSTLLGSFLRPTILLTVITAASLAVTLCFRRGVLVWPSGAPAQIFLSRRAVRLPEFLDLGFLGAQIGGGAIGGFGR</sequence>
<evidence type="ECO:0000256" key="4">
    <source>
        <dbReference type="ARBA" id="ARBA00022927"/>
    </source>
</evidence>
<keyword evidence="10" id="KW-1185">Reference proteome</keyword>
<dbReference type="InterPro" id="IPR050931">
    <property type="entry name" value="Mito_Protein_Transport_Metaxin"/>
</dbReference>
<evidence type="ECO:0000256" key="6">
    <source>
        <dbReference type="ARBA" id="ARBA00023136"/>
    </source>
</evidence>
<dbReference type="GO" id="GO:0015031">
    <property type="term" value="P:protein transport"/>
    <property type="evidence" value="ECO:0007669"/>
    <property type="project" value="UniProtKB-KW"/>
</dbReference>
<reference evidence="11" key="2">
    <citation type="submission" date="2020-04" db="EMBL/GenBank/DDBJ databases">
        <authorList>
            <consortium name="NCBI Genome Project"/>
        </authorList>
    </citation>
    <scope>NUCLEOTIDE SEQUENCE</scope>
    <source>
        <strain evidence="11">CBS 342.82</strain>
    </source>
</reference>
<feature type="region of interest" description="Disordered" evidence="7">
    <location>
        <begin position="168"/>
        <end position="188"/>
    </location>
</feature>
<evidence type="ECO:0000259" key="9">
    <source>
        <dbReference type="Pfam" id="PF17171"/>
    </source>
</evidence>
<dbReference type="Pfam" id="PF10568">
    <property type="entry name" value="Tom37"/>
    <property type="match status" value="1"/>
</dbReference>
<protein>
    <recommendedName>
        <fullName evidence="12">Mitochondrial outer membrane transport complex Sam37/metaxin N-terminal domain-containing protein</fullName>
    </recommendedName>
</protein>
<keyword evidence="4" id="KW-0653">Protein transport</keyword>
<dbReference type="PANTHER" id="PTHR12289:SF41">
    <property type="entry name" value="FAILED AXON CONNECTIONS-RELATED"/>
    <property type="match status" value="1"/>
</dbReference>
<evidence type="ECO:0000259" key="8">
    <source>
        <dbReference type="Pfam" id="PF10568"/>
    </source>
</evidence>
<evidence type="ECO:0008006" key="12">
    <source>
        <dbReference type="Google" id="ProtNLM"/>
    </source>
</evidence>
<dbReference type="GO" id="GO:0001401">
    <property type="term" value="C:SAM complex"/>
    <property type="evidence" value="ECO:0007669"/>
    <property type="project" value="InterPro"/>
</dbReference>
<keyword evidence="5" id="KW-0496">Mitochondrion</keyword>
<dbReference type="Pfam" id="PF17171">
    <property type="entry name" value="GST_C_6"/>
    <property type="match status" value="1"/>
</dbReference>